<accession>A0ABP1QAD8</accession>
<organism evidence="2 3">
    <name type="scientific">Orchesella dallaii</name>
    <dbReference type="NCBI Taxonomy" id="48710"/>
    <lineage>
        <taxon>Eukaryota</taxon>
        <taxon>Metazoa</taxon>
        <taxon>Ecdysozoa</taxon>
        <taxon>Arthropoda</taxon>
        <taxon>Hexapoda</taxon>
        <taxon>Collembola</taxon>
        <taxon>Entomobryomorpha</taxon>
        <taxon>Entomobryoidea</taxon>
        <taxon>Orchesellidae</taxon>
        <taxon>Orchesellinae</taxon>
        <taxon>Orchesella</taxon>
    </lineage>
</organism>
<dbReference type="EMBL" id="CAXLJM020000027">
    <property type="protein sequence ID" value="CAL8094904.1"/>
    <property type="molecule type" value="Genomic_DNA"/>
</dbReference>
<dbReference type="Proteomes" id="UP001642540">
    <property type="component" value="Unassembled WGS sequence"/>
</dbReference>
<comment type="caution">
    <text evidence="2">The sequence shown here is derived from an EMBL/GenBank/DDBJ whole genome shotgun (WGS) entry which is preliminary data.</text>
</comment>
<proteinExistence type="predicted"/>
<gene>
    <name evidence="2" type="ORF">ODALV1_LOCUS8924</name>
</gene>
<dbReference type="PANTHER" id="PTHR45737">
    <property type="entry name" value="VON WILLEBRAND FACTOR A DOMAIN-CONTAINING PROTEIN 5A"/>
    <property type="match status" value="1"/>
</dbReference>
<dbReference type="PANTHER" id="PTHR45737:SF6">
    <property type="entry name" value="VON WILLEBRAND FACTOR A DOMAIN-CONTAINING PROTEIN 5A"/>
    <property type="match status" value="1"/>
</dbReference>
<evidence type="ECO:0000256" key="1">
    <source>
        <dbReference type="SAM" id="MobiDB-lite"/>
    </source>
</evidence>
<sequence length="118" mass="12630">MHCKQIQTYGSKKYDEDSLNEALELAGSMNADLGGNEIRKPLNAIYEQPAVEDKARVFSLGIGDAASQALVEGMAKAGGGPSAFVTFNERMDEKGEREGEDVSGSSREGERCREVGNG</sequence>
<feature type="region of interest" description="Disordered" evidence="1">
    <location>
        <begin position="90"/>
        <end position="118"/>
    </location>
</feature>
<reference evidence="2 3" key="1">
    <citation type="submission" date="2024-08" db="EMBL/GenBank/DDBJ databases">
        <authorList>
            <person name="Cucini C."/>
            <person name="Frati F."/>
        </authorList>
    </citation>
    <scope>NUCLEOTIDE SEQUENCE [LARGE SCALE GENOMIC DNA]</scope>
</reference>
<keyword evidence="3" id="KW-1185">Reference proteome</keyword>
<feature type="compositionally biased region" description="Basic and acidic residues" evidence="1">
    <location>
        <begin position="107"/>
        <end position="118"/>
    </location>
</feature>
<name>A0ABP1QAD8_9HEXA</name>
<evidence type="ECO:0000313" key="2">
    <source>
        <dbReference type="EMBL" id="CAL8094904.1"/>
    </source>
</evidence>
<protein>
    <submittedName>
        <fullName evidence="2">Uncharacterized protein</fullName>
    </submittedName>
</protein>
<evidence type="ECO:0000313" key="3">
    <source>
        <dbReference type="Proteomes" id="UP001642540"/>
    </source>
</evidence>